<evidence type="ECO:0000256" key="1">
    <source>
        <dbReference type="ARBA" id="ARBA00006227"/>
    </source>
</evidence>
<dbReference type="PIRSF" id="PIRSF002181">
    <property type="entry name" value="Ribosomal_L13"/>
    <property type="match status" value="1"/>
</dbReference>
<dbReference type="CDD" id="cd00392">
    <property type="entry name" value="Ribosomal_L13"/>
    <property type="match status" value="1"/>
</dbReference>
<keyword evidence="3 4" id="KW-0687">Ribonucleoprotein</keyword>
<proteinExistence type="inferred from homology"/>
<dbReference type="HAMAP" id="MF_01366">
    <property type="entry name" value="Ribosomal_uL13"/>
    <property type="match status" value="1"/>
</dbReference>
<keyword evidence="2 4" id="KW-0689">Ribosomal protein</keyword>
<dbReference type="GO" id="GO:0017148">
    <property type="term" value="P:negative regulation of translation"/>
    <property type="evidence" value="ECO:0007669"/>
    <property type="project" value="TreeGrafter"/>
</dbReference>
<dbReference type="GO" id="GO:0006412">
    <property type="term" value="P:translation"/>
    <property type="evidence" value="ECO:0007669"/>
    <property type="project" value="InterPro"/>
</dbReference>
<evidence type="ECO:0000256" key="4">
    <source>
        <dbReference type="RuleBase" id="RU003877"/>
    </source>
</evidence>
<evidence type="ECO:0000256" key="2">
    <source>
        <dbReference type="ARBA" id="ARBA00022980"/>
    </source>
</evidence>
<dbReference type="InterPro" id="IPR036899">
    <property type="entry name" value="Ribosomal_uL13_sf"/>
</dbReference>
<dbReference type="GO" id="GO:0003735">
    <property type="term" value="F:structural constituent of ribosome"/>
    <property type="evidence" value="ECO:0007669"/>
    <property type="project" value="InterPro"/>
</dbReference>
<dbReference type="GO" id="GO:0003729">
    <property type="term" value="F:mRNA binding"/>
    <property type="evidence" value="ECO:0007669"/>
    <property type="project" value="TreeGrafter"/>
</dbReference>
<dbReference type="GO" id="GO:0022625">
    <property type="term" value="C:cytosolic large ribosomal subunit"/>
    <property type="evidence" value="ECO:0007669"/>
    <property type="project" value="TreeGrafter"/>
</dbReference>
<dbReference type="SUPFAM" id="SSF52161">
    <property type="entry name" value="Ribosomal protein L13"/>
    <property type="match status" value="1"/>
</dbReference>
<dbReference type="InterPro" id="IPR005822">
    <property type="entry name" value="Ribosomal_uL13"/>
</dbReference>
<dbReference type="Gene3D" id="3.90.1180.10">
    <property type="entry name" value="Ribosomal protein L13"/>
    <property type="match status" value="1"/>
</dbReference>
<comment type="similarity">
    <text evidence="1 4">Belongs to the universal ribosomal protein uL13 family.</text>
</comment>
<dbReference type="InterPro" id="IPR023563">
    <property type="entry name" value="Ribosomal_uL13_CS"/>
</dbReference>
<sequence length="145" mass="16575">MNKTSLTSYANANNMRKWYLINAQDKTLGRLSTRVAHLLQGKNKINYSPYLNTGDFVIIINAEKIKVSGNKKEKKFYFKHSGKPGSMKIENFTQLQQRIPSRIIENSVKGMLPKNSLGKKMFKGLKIYSGIEHPHTAQHPKELNI</sequence>
<dbReference type="AlphaFoldDB" id="A0A9Y1I2A9"/>
<organism evidence="5">
    <name type="scientific">Sciadococcus taiwanensis</name>
    <dbReference type="NCBI Taxonomy" id="3028030"/>
    <lineage>
        <taxon>Eukaryota</taxon>
        <taxon>Rhodophyta</taxon>
        <taxon>Bangiophyceae</taxon>
        <taxon>Cavernulicolales</taxon>
        <taxon>Cavernulicolaceae</taxon>
        <taxon>Sciadococcus</taxon>
    </lineage>
</organism>
<dbReference type="PANTHER" id="PTHR11545">
    <property type="entry name" value="RIBOSOMAL PROTEIN L13"/>
    <property type="match status" value="1"/>
</dbReference>
<evidence type="ECO:0000313" key="5">
    <source>
        <dbReference type="EMBL" id="WDA98983.1"/>
    </source>
</evidence>
<gene>
    <name evidence="5" type="primary">rpl13</name>
    <name evidence="5" type="ORF">SCTW_201</name>
</gene>
<dbReference type="Pfam" id="PF00572">
    <property type="entry name" value="Ribosomal_L13"/>
    <property type="match status" value="1"/>
</dbReference>
<dbReference type="PROSITE" id="PS00783">
    <property type="entry name" value="RIBOSOMAL_L13"/>
    <property type="match status" value="1"/>
</dbReference>
<dbReference type="PANTHER" id="PTHR11545:SF2">
    <property type="entry name" value="LARGE RIBOSOMAL SUBUNIT PROTEIN UL13M"/>
    <property type="match status" value="1"/>
</dbReference>
<name>A0A9Y1I2A9_9RHOD</name>
<reference evidence="5" key="1">
    <citation type="journal article" date="2023" name="J. Phycol.">
        <title>Revised classification of the Cyanidiophyceae based on plastid genome data with descriptions of the Cavernulicolales ord. nov. and Galdieriales ord. nov. (Rhodophyta).</title>
        <authorList>
            <person name="Park S.I."/>
            <person name="Cho C.H."/>
            <person name="Ciniglia C."/>
            <person name="Huang T.Y."/>
            <person name="Liu S.L."/>
            <person name="Bustamante D.E."/>
            <person name="Calderon M.S."/>
            <person name="Mansilla A."/>
            <person name="McDermott T."/>
            <person name="Andersen R.A."/>
            <person name="Yoon H.S."/>
        </authorList>
    </citation>
    <scope>NUCLEOTIDE SEQUENCE</scope>
</reference>
<dbReference type="NCBIfam" id="TIGR01066">
    <property type="entry name" value="rplM_bact"/>
    <property type="match status" value="1"/>
</dbReference>
<evidence type="ECO:0000256" key="3">
    <source>
        <dbReference type="ARBA" id="ARBA00023274"/>
    </source>
</evidence>
<dbReference type="InterPro" id="IPR005823">
    <property type="entry name" value="Ribosomal_uL13_bac-type"/>
</dbReference>
<protein>
    <submittedName>
        <fullName evidence="5">Ribosomal protein L13</fullName>
    </submittedName>
</protein>
<accession>A0A9Y1I2A9</accession>
<geneLocation type="plastid" evidence="5"/>
<keyword evidence="5" id="KW-0934">Plastid</keyword>
<dbReference type="EMBL" id="OP616811">
    <property type="protein sequence ID" value="WDA98983.1"/>
    <property type="molecule type" value="Genomic_DNA"/>
</dbReference>